<dbReference type="OMA" id="QYDCERE"/>
<dbReference type="Gramene" id="TraesCLE_scaffold_013032_01G000100.1">
    <property type="protein sequence ID" value="TraesCLE_scaffold_013032_01G000100.1"/>
    <property type="gene ID" value="TraesCLE_scaffold_013032_01G000100"/>
</dbReference>
<dbReference type="Gramene" id="TraesJAG4B03G02287600.1">
    <property type="protein sequence ID" value="TraesJAG4B03G02287600.1"/>
    <property type="gene ID" value="TraesJAG4B03G02287600"/>
</dbReference>
<dbReference type="Gramene" id="TraesARI4B03G02324260.1">
    <property type="protein sequence ID" value="TraesARI4B03G02324260.1"/>
    <property type="gene ID" value="TraesARI4B03G02324260"/>
</dbReference>
<dbReference type="Gramene" id="TraesLDM4B03G02288390.1">
    <property type="protein sequence ID" value="TraesLDM4B03G02288390.1"/>
    <property type="gene ID" value="TraesLDM4B03G02288390"/>
</dbReference>
<accession>A0A3B6ISG9</accession>
<protein>
    <submittedName>
        <fullName evidence="2">Uncharacterized protein</fullName>
    </submittedName>
</protein>
<reference evidence="2" key="2">
    <citation type="submission" date="2018-10" db="UniProtKB">
        <authorList>
            <consortium name="EnsemblPlants"/>
        </authorList>
    </citation>
    <scope>IDENTIFICATION</scope>
</reference>
<dbReference type="Proteomes" id="UP000019116">
    <property type="component" value="Chromosome 4B"/>
</dbReference>
<dbReference type="Gramene" id="TraesCS4B03G0360100.1">
    <property type="protein sequence ID" value="TraesCS4B03G0360100.1.CDS"/>
    <property type="gene ID" value="TraesCS4B03G0360100"/>
</dbReference>
<dbReference type="Gramene" id="TraesCS4B02G148200.1">
    <property type="protein sequence ID" value="TraesCS4B02G148200.1"/>
    <property type="gene ID" value="TraesCS4B02G148200"/>
</dbReference>
<dbReference type="Gramene" id="TraesLAC4B03G02241800.1">
    <property type="protein sequence ID" value="TraesLAC4B03G02241800.1"/>
    <property type="gene ID" value="TraesLAC4B03G02241800"/>
</dbReference>
<dbReference type="Gramene" id="TraesCAD_scaffold_016172_01G000100.1">
    <property type="protein sequence ID" value="TraesCAD_scaffold_016172_01G000100.1"/>
    <property type="gene ID" value="TraesCAD_scaffold_016172_01G000100"/>
</dbReference>
<dbReference type="EnsemblPlants" id="TraesCS4B02G148200.1">
    <property type="protein sequence ID" value="TraesCS4B02G148200.1"/>
    <property type="gene ID" value="TraesCS4B02G148200"/>
</dbReference>
<evidence type="ECO:0000313" key="3">
    <source>
        <dbReference type="Proteomes" id="UP000019116"/>
    </source>
</evidence>
<organism evidence="2">
    <name type="scientific">Triticum aestivum</name>
    <name type="common">Wheat</name>
    <dbReference type="NCBI Taxonomy" id="4565"/>
    <lineage>
        <taxon>Eukaryota</taxon>
        <taxon>Viridiplantae</taxon>
        <taxon>Streptophyta</taxon>
        <taxon>Embryophyta</taxon>
        <taxon>Tracheophyta</taxon>
        <taxon>Spermatophyta</taxon>
        <taxon>Magnoliopsida</taxon>
        <taxon>Liliopsida</taxon>
        <taxon>Poales</taxon>
        <taxon>Poaceae</taxon>
        <taxon>BOP clade</taxon>
        <taxon>Pooideae</taxon>
        <taxon>Triticodae</taxon>
        <taxon>Triticeae</taxon>
        <taxon>Triticinae</taxon>
        <taxon>Triticum</taxon>
    </lineage>
</organism>
<sequence length="177" mass="20004">MAPNEDDDDLTSWTVRVDTQDSPVQNDPVYVLKPLVVQTARYPPQAPMNERVTGRNCKPVPRLKNCQHQSSVLQTINEVDNGPAQDDDEHMDAADVSDDHIACWTKIVPQYDCERELEQVFVLGPKTRCPRYPQAQEHQSSQRDDKAGADTCIDNCEKARTARCSTAPKKITKMMFC</sequence>
<evidence type="ECO:0000313" key="2">
    <source>
        <dbReference type="EnsemblPlants" id="TraesCS4B02G148200.1"/>
    </source>
</evidence>
<dbReference type="AlphaFoldDB" id="A0A3B6ISG9"/>
<dbReference type="Gramene" id="TraesJUL4B03G02311930.1">
    <property type="protein sequence ID" value="TraesJUL4B03G02311930.1"/>
    <property type="gene ID" value="TraesJUL4B03G02311930"/>
</dbReference>
<evidence type="ECO:0000256" key="1">
    <source>
        <dbReference type="SAM" id="MobiDB-lite"/>
    </source>
</evidence>
<feature type="region of interest" description="Disordered" evidence="1">
    <location>
        <begin position="1"/>
        <end position="26"/>
    </location>
</feature>
<dbReference type="Gramene" id="TraesWEE_scaffold_014498_01G000100.1">
    <property type="protein sequence ID" value="TraesWEE_scaffold_014498_01G000100.1"/>
    <property type="gene ID" value="TraesWEE_scaffold_014498_01G000100"/>
</dbReference>
<dbReference type="Gramene" id="TraesROB_scaffold_001594_01G000100.1">
    <property type="protein sequence ID" value="TraesROB_scaffold_001594_01G000100.1"/>
    <property type="gene ID" value="TraesROB_scaffold_001594_01G000100"/>
</dbReference>
<keyword evidence="3" id="KW-1185">Reference proteome</keyword>
<dbReference type="Gramene" id="TraesNOR4B03G02305490.1">
    <property type="protein sequence ID" value="TraesNOR4B03G02305490.1"/>
    <property type="gene ID" value="TraesNOR4B03G02305490"/>
</dbReference>
<dbReference type="Gramene" id="TraesSTA4B03G02281720.1">
    <property type="protein sequence ID" value="TraesSTA4B03G02281720.1"/>
    <property type="gene ID" value="TraesSTA4B03G02281720"/>
</dbReference>
<dbReference type="Gramene" id="TraesMAC4B03G02287970.1">
    <property type="protein sequence ID" value="TraesMAC4B03G02287970.1"/>
    <property type="gene ID" value="TraesMAC4B03G02287970"/>
</dbReference>
<reference evidence="2" key="1">
    <citation type="submission" date="2018-08" db="EMBL/GenBank/DDBJ databases">
        <authorList>
            <person name="Rossello M."/>
        </authorList>
    </citation>
    <scope>NUCLEOTIDE SEQUENCE [LARGE SCALE GENOMIC DNA]</scope>
    <source>
        <strain evidence="2">cv. Chinese Spring</strain>
    </source>
</reference>
<dbReference type="Gramene" id="TraesSYM4B03G02315190.1">
    <property type="protein sequence ID" value="TraesSYM4B03G02315190.1"/>
    <property type="gene ID" value="TraesSYM4B03G02315190"/>
</dbReference>
<feature type="compositionally biased region" description="Acidic residues" evidence="1">
    <location>
        <begin position="1"/>
        <end position="10"/>
    </location>
</feature>
<name>A0A3B6ISG9_WHEAT</name>
<proteinExistence type="predicted"/>